<organism evidence="2 3">
    <name type="scientific">Terrimonas rubra</name>
    <dbReference type="NCBI Taxonomy" id="1035890"/>
    <lineage>
        <taxon>Bacteria</taxon>
        <taxon>Pseudomonadati</taxon>
        <taxon>Bacteroidota</taxon>
        <taxon>Chitinophagia</taxon>
        <taxon>Chitinophagales</taxon>
        <taxon>Chitinophagaceae</taxon>
        <taxon>Terrimonas</taxon>
    </lineage>
</organism>
<dbReference type="InterPro" id="IPR029082">
    <property type="entry name" value="Imm35"/>
</dbReference>
<name>A0ABW5ZZ30_9BACT</name>
<protein>
    <submittedName>
        <fullName evidence="2">YrhB domain-containing protein</fullName>
    </submittedName>
</protein>
<dbReference type="EMBL" id="JBHUOZ010000001">
    <property type="protein sequence ID" value="MFD2918283.1"/>
    <property type="molecule type" value="Genomic_DNA"/>
</dbReference>
<feature type="domain" description="Immunity protein 35" evidence="1">
    <location>
        <begin position="6"/>
        <end position="74"/>
    </location>
</feature>
<sequence>MISLQEAKLIAEKQIRLIQFPDNDSLIIIDEMIIEKPYAWIFPYTSKKHWETGDKQYVIGGNSPLFVSKTTGHISTYRSGLDIEAMFDHYEEENTIWILSLRIDQHIDIKNLLSLKNIMEWTQGELNAFKKDKKLILDMGSARRLAIIQERLAMNEIKTDLVLSNKTSGFPR</sequence>
<dbReference type="Proteomes" id="UP001597511">
    <property type="component" value="Unassembled WGS sequence"/>
</dbReference>
<keyword evidence="3" id="KW-1185">Reference proteome</keyword>
<reference evidence="3" key="1">
    <citation type="journal article" date="2019" name="Int. J. Syst. Evol. Microbiol.">
        <title>The Global Catalogue of Microorganisms (GCM) 10K type strain sequencing project: providing services to taxonomists for standard genome sequencing and annotation.</title>
        <authorList>
            <consortium name="The Broad Institute Genomics Platform"/>
            <consortium name="The Broad Institute Genome Sequencing Center for Infectious Disease"/>
            <person name="Wu L."/>
            <person name="Ma J."/>
        </authorList>
    </citation>
    <scope>NUCLEOTIDE SEQUENCE [LARGE SCALE GENOMIC DNA]</scope>
    <source>
        <strain evidence="3">KCTC 23299</strain>
    </source>
</reference>
<dbReference type="RefSeq" id="WP_386094133.1">
    <property type="nucleotide sequence ID" value="NZ_JBHUOZ010000001.1"/>
</dbReference>
<evidence type="ECO:0000313" key="2">
    <source>
        <dbReference type="EMBL" id="MFD2918283.1"/>
    </source>
</evidence>
<evidence type="ECO:0000313" key="3">
    <source>
        <dbReference type="Proteomes" id="UP001597511"/>
    </source>
</evidence>
<accession>A0ABW5ZZ30</accession>
<dbReference type="Pfam" id="PF15567">
    <property type="entry name" value="Imm35"/>
    <property type="match status" value="1"/>
</dbReference>
<proteinExistence type="predicted"/>
<comment type="caution">
    <text evidence="2">The sequence shown here is derived from an EMBL/GenBank/DDBJ whole genome shotgun (WGS) entry which is preliminary data.</text>
</comment>
<evidence type="ECO:0000259" key="1">
    <source>
        <dbReference type="Pfam" id="PF15567"/>
    </source>
</evidence>
<gene>
    <name evidence="2" type="ORF">ACFS6H_01100</name>
</gene>